<comment type="function">
    <text evidence="8">May act as a component of the auxin efflux carrier.</text>
</comment>
<dbReference type="InterPro" id="IPR026960">
    <property type="entry name" value="RVT-Znf"/>
</dbReference>
<dbReference type="Gramene" id="AUR62018361-RA">
    <property type="protein sequence ID" value="AUR62018361-RA:cds"/>
    <property type="gene ID" value="AUR62018361"/>
</dbReference>
<dbReference type="GO" id="GO:0009734">
    <property type="term" value="P:auxin-activated signaling pathway"/>
    <property type="evidence" value="ECO:0007669"/>
    <property type="project" value="UniProtKB-UniRule"/>
</dbReference>
<evidence type="ECO:0000313" key="10">
    <source>
        <dbReference type="EnsemblPlants" id="AUR62018361-RA:cds"/>
    </source>
</evidence>
<evidence type="ECO:0000256" key="7">
    <source>
        <dbReference type="ARBA" id="ARBA00023294"/>
    </source>
</evidence>
<dbReference type="PANTHER" id="PTHR31752">
    <property type="entry name" value="AUXIN EFFLUX CARRIER COMPONENT 1B-RELATED"/>
    <property type="match status" value="1"/>
</dbReference>
<accession>A0A803LT17</accession>
<reference evidence="10" key="2">
    <citation type="submission" date="2021-03" db="UniProtKB">
        <authorList>
            <consortium name="EnsemblPlants"/>
        </authorList>
    </citation>
    <scope>IDENTIFICATION</scope>
</reference>
<feature type="transmembrane region" description="Helical" evidence="8">
    <location>
        <begin position="141"/>
        <end position="161"/>
    </location>
</feature>
<protein>
    <recommendedName>
        <fullName evidence="8">Auxin efflux carrier component</fullName>
    </recommendedName>
</protein>
<evidence type="ECO:0000256" key="2">
    <source>
        <dbReference type="ARBA" id="ARBA00009177"/>
    </source>
</evidence>
<evidence type="ECO:0000256" key="5">
    <source>
        <dbReference type="ARBA" id="ARBA00022989"/>
    </source>
</evidence>
<dbReference type="GO" id="GO:0009926">
    <property type="term" value="P:auxin polar transport"/>
    <property type="evidence" value="ECO:0007669"/>
    <property type="project" value="TreeGrafter"/>
</dbReference>
<feature type="transmembrane region" description="Helical" evidence="8">
    <location>
        <begin position="7"/>
        <end position="28"/>
    </location>
</feature>
<reference evidence="10" key="1">
    <citation type="journal article" date="2017" name="Nature">
        <title>The genome of Chenopodium quinoa.</title>
        <authorList>
            <person name="Jarvis D.E."/>
            <person name="Ho Y.S."/>
            <person name="Lightfoot D.J."/>
            <person name="Schmoeckel S.M."/>
            <person name="Li B."/>
            <person name="Borm T.J.A."/>
            <person name="Ohyanagi H."/>
            <person name="Mineta K."/>
            <person name="Michell C.T."/>
            <person name="Saber N."/>
            <person name="Kharbatia N.M."/>
            <person name="Rupper R.R."/>
            <person name="Sharp A.R."/>
            <person name="Dally N."/>
            <person name="Boughton B.A."/>
            <person name="Woo Y.H."/>
            <person name="Gao G."/>
            <person name="Schijlen E.G.W.M."/>
            <person name="Guo X."/>
            <person name="Momin A.A."/>
            <person name="Negrao S."/>
            <person name="Al-Babili S."/>
            <person name="Gehring C."/>
            <person name="Roessner U."/>
            <person name="Jung C."/>
            <person name="Murphy K."/>
            <person name="Arold S.T."/>
            <person name="Gojobori T."/>
            <person name="van der Linden C.G."/>
            <person name="van Loo E.N."/>
            <person name="Jellen E.N."/>
            <person name="Maughan P.J."/>
            <person name="Tester M."/>
        </authorList>
    </citation>
    <scope>NUCLEOTIDE SEQUENCE [LARGE SCALE GENOMIC DNA]</scope>
    <source>
        <strain evidence="10">cv. PI 614886</strain>
    </source>
</reference>
<organism evidence="10 11">
    <name type="scientific">Chenopodium quinoa</name>
    <name type="common">Quinoa</name>
    <dbReference type="NCBI Taxonomy" id="63459"/>
    <lineage>
        <taxon>Eukaryota</taxon>
        <taxon>Viridiplantae</taxon>
        <taxon>Streptophyta</taxon>
        <taxon>Embryophyta</taxon>
        <taxon>Tracheophyta</taxon>
        <taxon>Spermatophyta</taxon>
        <taxon>Magnoliopsida</taxon>
        <taxon>eudicotyledons</taxon>
        <taxon>Gunneridae</taxon>
        <taxon>Pentapetalae</taxon>
        <taxon>Caryophyllales</taxon>
        <taxon>Chenopodiaceae</taxon>
        <taxon>Chenopodioideae</taxon>
        <taxon>Atripliceae</taxon>
        <taxon>Chenopodium</taxon>
    </lineage>
</organism>
<feature type="transmembrane region" description="Helical" evidence="8">
    <location>
        <begin position="427"/>
        <end position="445"/>
    </location>
</feature>
<feature type="transmembrane region" description="Helical" evidence="8">
    <location>
        <begin position="40"/>
        <end position="59"/>
    </location>
</feature>
<dbReference type="InterPro" id="IPR014024">
    <property type="entry name" value="Auxin_eff_plant"/>
</dbReference>
<keyword evidence="11" id="KW-1185">Reference proteome</keyword>
<feature type="transmembrane region" description="Helical" evidence="8">
    <location>
        <begin position="488"/>
        <end position="516"/>
    </location>
</feature>
<dbReference type="SMR" id="A0A803LT17"/>
<evidence type="ECO:0000256" key="4">
    <source>
        <dbReference type="ARBA" id="ARBA00022692"/>
    </source>
</evidence>
<evidence type="ECO:0000256" key="8">
    <source>
        <dbReference type="RuleBase" id="RU362108"/>
    </source>
</evidence>
<keyword evidence="4 8" id="KW-0812">Transmembrane</keyword>
<feature type="transmembrane region" description="Helical" evidence="8">
    <location>
        <begin position="457"/>
        <end position="476"/>
    </location>
</feature>
<dbReference type="Pfam" id="PF03547">
    <property type="entry name" value="Mem_trans"/>
    <property type="match status" value="1"/>
</dbReference>
<dbReference type="GO" id="GO:0010329">
    <property type="term" value="F:auxin efflux transmembrane transporter activity"/>
    <property type="evidence" value="ECO:0007669"/>
    <property type="project" value="TreeGrafter"/>
</dbReference>
<comment type="caution">
    <text evidence="8">Lacks conserved residue(s) required for the propagation of feature annotation.</text>
</comment>
<dbReference type="PANTHER" id="PTHR31752:SF66">
    <property type="entry name" value="AUXIN EFFLUX CARRIER COMPONENT 1B-RELATED"/>
    <property type="match status" value="1"/>
</dbReference>
<dbReference type="NCBIfam" id="TIGR00946">
    <property type="entry name" value="2a69"/>
    <property type="match status" value="1"/>
</dbReference>
<dbReference type="Pfam" id="PF13966">
    <property type="entry name" value="zf-RVT"/>
    <property type="match status" value="1"/>
</dbReference>
<dbReference type="InterPro" id="IPR004776">
    <property type="entry name" value="Mem_transp_PIN-like"/>
</dbReference>
<keyword evidence="7 8" id="KW-0927">Auxin signaling pathway</keyword>
<evidence type="ECO:0000259" key="9">
    <source>
        <dbReference type="Pfam" id="PF13966"/>
    </source>
</evidence>
<name>A0A803LT17_CHEQI</name>
<comment type="similarity">
    <text evidence="2 8">Belongs to the auxin efflux carrier (TC 2.A.69.1) family.</text>
</comment>
<evidence type="ECO:0000313" key="11">
    <source>
        <dbReference type="Proteomes" id="UP000596660"/>
    </source>
</evidence>
<dbReference type="Proteomes" id="UP000596660">
    <property type="component" value="Unplaced"/>
</dbReference>
<feature type="domain" description="Reverse transcriptase zinc-binding" evidence="9">
    <location>
        <begin position="592"/>
        <end position="682"/>
    </location>
</feature>
<comment type="subcellular location">
    <subcellularLocation>
        <location evidence="1 8">Membrane</location>
        <topology evidence="1 8">Multi-pass membrane protein</topology>
    </subcellularLocation>
</comment>
<dbReference type="EnsemblPlants" id="AUR62018361-RA">
    <property type="protein sequence ID" value="AUR62018361-RA:cds"/>
    <property type="gene ID" value="AUR62018361"/>
</dbReference>
<dbReference type="GO" id="GO:0005783">
    <property type="term" value="C:endoplasmic reticulum"/>
    <property type="evidence" value="ECO:0007669"/>
    <property type="project" value="TreeGrafter"/>
</dbReference>
<dbReference type="AlphaFoldDB" id="A0A803LT17"/>
<feature type="transmembrane region" description="Helical" evidence="8">
    <location>
        <begin position="71"/>
        <end position="90"/>
    </location>
</feature>
<dbReference type="InterPro" id="IPR051107">
    <property type="entry name" value="Auxin_Efflux_Carrier"/>
</dbReference>
<dbReference type="GO" id="GO:0005886">
    <property type="term" value="C:plasma membrane"/>
    <property type="evidence" value="ECO:0007669"/>
    <property type="project" value="TreeGrafter"/>
</dbReference>
<keyword evidence="6 8" id="KW-0472">Membrane</keyword>
<sequence>MISLKDLYNVLANVVPLYVAMIVAYGSVKWWKIFTPDQCSGINRFVALFAVPLLSFHFISKNNPYAMNYRFIAADTLQKLIVLVVLFLWSMLSRRGGGGGGGGTGSLESYITLFSLSTLPNTLVMGIPLLKGMYGDSSGELMVQIVVLQCIIWYTILLVMFEFRSARLLISERFPGNSELITSVKVDSDVISLDGKEGLETEAKIGEDGKIHVKVRKSMSFRSEGFRVPSNLTNVEIYSLQSSKRVSSFNEIDTFYSFVNDNRKGGSSRSLRVSSFRNLGFDEEKQCGGVGGGEYPKPSTGGIFAPAEEPTPVAEEMKKKGDDSGGRGLHVFGGSDENDHVHEGKIAKPKDYDNYGKDGLELENKCGKNGQEVEGPMLNHCSIKIAKTQPKTAARCEPKPTSMPPATVMTKLILIMVSRKLTRNPNTYSSILGLAWALISFRWQVEMPVIVANSIKILSDGGLGMAMFSLGLFMALQPKIIAGGHAMAAYVAVVRFFIGPAIMATASAIVGLKGVLLKVAIVQRSLDSPPNGLHDADLYVSELIDLSTGSWDEASLELHMTKDDIAIVKEIPLVDVAEPDSLFWTLTSSGCFSVKSAYWMGLLGKSNVSSMINERVWRGVWNLAGPLKLKHFLWRACTNTLAVGTELHRRHIRDTKICQRCNNADESIAHALFKCEKVREIWVHSHIWEEI</sequence>
<evidence type="ECO:0000256" key="1">
    <source>
        <dbReference type="ARBA" id="ARBA00004141"/>
    </source>
</evidence>
<keyword evidence="5 8" id="KW-1133">Transmembrane helix</keyword>
<evidence type="ECO:0000256" key="6">
    <source>
        <dbReference type="ARBA" id="ARBA00023136"/>
    </source>
</evidence>
<evidence type="ECO:0000256" key="3">
    <source>
        <dbReference type="ARBA" id="ARBA00022448"/>
    </source>
</evidence>
<keyword evidence="3 8" id="KW-0813">Transport</keyword>
<proteinExistence type="inferred from homology"/>